<keyword evidence="4 6" id="KW-1133">Transmembrane helix</keyword>
<comment type="subcellular location">
    <subcellularLocation>
        <location evidence="1">Membrane</location>
        <topology evidence="1">Multi-pass membrane protein</topology>
    </subcellularLocation>
</comment>
<evidence type="ECO:0000313" key="7">
    <source>
        <dbReference type="EMBL" id="HHQ80418.1"/>
    </source>
</evidence>
<dbReference type="Pfam" id="PF02361">
    <property type="entry name" value="CbiQ"/>
    <property type="match status" value="1"/>
</dbReference>
<gene>
    <name evidence="7" type="ORF">ENM78_03005</name>
</gene>
<dbReference type="CDD" id="cd16914">
    <property type="entry name" value="EcfT"/>
    <property type="match status" value="1"/>
</dbReference>
<feature type="transmembrane region" description="Helical" evidence="6">
    <location>
        <begin position="20"/>
        <end position="50"/>
    </location>
</feature>
<comment type="caution">
    <text evidence="7">The sequence shown here is derived from an EMBL/GenBank/DDBJ whole genome shotgun (WGS) entry which is preliminary data.</text>
</comment>
<keyword evidence="3 6" id="KW-0812">Transmembrane</keyword>
<accession>A0A7J3ZK56</accession>
<evidence type="ECO:0000256" key="2">
    <source>
        <dbReference type="ARBA" id="ARBA00022475"/>
    </source>
</evidence>
<keyword evidence="2" id="KW-1003">Cell membrane</keyword>
<keyword evidence="5 6" id="KW-0472">Membrane</keyword>
<dbReference type="InterPro" id="IPR003339">
    <property type="entry name" value="ABC/ECF_trnsptr_transmembrane"/>
</dbReference>
<evidence type="ECO:0000256" key="6">
    <source>
        <dbReference type="SAM" id="Phobius"/>
    </source>
</evidence>
<evidence type="ECO:0000256" key="3">
    <source>
        <dbReference type="ARBA" id="ARBA00022692"/>
    </source>
</evidence>
<reference evidence="7" key="1">
    <citation type="journal article" date="2020" name="mSystems">
        <title>Genome- and Community-Level Interaction Insights into Carbon Utilization and Element Cycling Functions of Hydrothermarchaeota in Hydrothermal Sediment.</title>
        <authorList>
            <person name="Zhou Z."/>
            <person name="Liu Y."/>
            <person name="Xu W."/>
            <person name="Pan J."/>
            <person name="Luo Z.H."/>
            <person name="Li M."/>
        </authorList>
    </citation>
    <scope>NUCLEOTIDE SEQUENCE [LARGE SCALE GENOMIC DNA]</scope>
    <source>
        <strain evidence="7">SpSt-1116</strain>
    </source>
</reference>
<sequence>MLAYTTLASPLRRLDPRSRLMVSLGLILLAFLTKSLAGIVVILAATLLVYILCGLGNLLGRILRLMGPVLLLAFLLWSVLYKYSLFHHYSESGVSFSLGAFMALRLLVLILAPLAYIATTTPSELVLTLESLKLPRQFAMLLGLTFRYVFSISQEYEAIREAQMSRGVELDSGSLVRRIRNHIPIVMPLLVRSAEIAERVSLAMELKLSSAGTRRTRFFQLKIHPLDYAIVSGVAALVLAVMALGGL</sequence>
<feature type="transmembrane region" description="Helical" evidence="6">
    <location>
        <begin position="225"/>
        <end position="245"/>
    </location>
</feature>
<evidence type="ECO:0000256" key="5">
    <source>
        <dbReference type="ARBA" id="ARBA00023136"/>
    </source>
</evidence>
<proteinExistence type="predicted"/>
<dbReference type="GO" id="GO:0005886">
    <property type="term" value="C:plasma membrane"/>
    <property type="evidence" value="ECO:0007669"/>
    <property type="project" value="UniProtKB-ARBA"/>
</dbReference>
<dbReference type="PANTHER" id="PTHR34857">
    <property type="entry name" value="SLL0384 PROTEIN"/>
    <property type="match status" value="1"/>
</dbReference>
<organism evidence="7">
    <name type="scientific">Fervidicoccus fontis</name>
    <dbReference type="NCBI Taxonomy" id="683846"/>
    <lineage>
        <taxon>Archaea</taxon>
        <taxon>Thermoproteota</taxon>
        <taxon>Thermoprotei</taxon>
        <taxon>Fervidicoccales</taxon>
        <taxon>Fervidicoccaceae</taxon>
        <taxon>Fervidicoccus</taxon>
    </lineage>
</organism>
<evidence type="ECO:0000256" key="4">
    <source>
        <dbReference type="ARBA" id="ARBA00022989"/>
    </source>
</evidence>
<feature type="transmembrane region" description="Helical" evidence="6">
    <location>
        <begin position="62"/>
        <end position="81"/>
    </location>
</feature>
<dbReference type="AlphaFoldDB" id="A0A7J3ZK56"/>
<dbReference type="EMBL" id="DRZC01000035">
    <property type="protein sequence ID" value="HHQ80418.1"/>
    <property type="molecule type" value="Genomic_DNA"/>
</dbReference>
<dbReference type="PANTHER" id="PTHR34857:SF2">
    <property type="entry name" value="SLL0384 PROTEIN"/>
    <property type="match status" value="1"/>
</dbReference>
<evidence type="ECO:0000256" key="1">
    <source>
        <dbReference type="ARBA" id="ARBA00004141"/>
    </source>
</evidence>
<feature type="transmembrane region" description="Helical" evidence="6">
    <location>
        <begin position="93"/>
        <end position="118"/>
    </location>
</feature>
<name>A0A7J3ZK56_9CREN</name>
<dbReference type="InterPro" id="IPR051611">
    <property type="entry name" value="ECF_transporter_component"/>
</dbReference>
<protein>
    <submittedName>
        <fullName evidence="7">Energy-coupling factor transporter transmembrane protein EcfT</fullName>
    </submittedName>
</protein>